<reference evidence="8" key="1">
    <citation type="journal article" date="2016" name="Genome Announc.">
        <title>Draft genome sequences of fungus Aspergillus calidoustus.</title>
        <authorList>
            <person name="Horn F."/>
            <person name="Linde J."/>
            <person name="Mattern D.J."/>
            <person name="Walther G."/>
            <person name="Guthke R."/>
            <person name="Scherlach K."/>
            <person name="Martin K."/>
            <person name="Brakhage A.A."/>
            <person name="Petzke L."/>
            <person name="Valiante V."/>
        </authorList>
    </citation>
    <scope>NUCLEOTIDE SEQUENCE [LARGE SCALE GENOMIC DNA]</scope>
    <source>
        <strain evidence="8">SF006504</strain>
    </source>
</reference>
<feature type="transmembrane region" description="Helical" evidence="5">
    <location>
        <begin position="250"/>
        <end position="267"/>
    </location>
</feature>
<evidence type="ECO:0000256" key="1">
    <source>
        <dbReference type="ARBA" id="ARBA00004370"/>
    </source>
</evidence>
<dbReference type="GO" id="GO:0016020">
    <property type="term" value="C:membrane"/>
    <property type="evidence" value="ECO:0007669"/>
    <property type="project" value="UniProtKB-SubCell"/>
</dbReference>
<dbReference type="PANTHER" id="PTHR11863">
    <property type="entry name" value="STEROL DESATURASE"/>
    <property type="match status" value="1"/>
</dbReference>
<protein>
    <recommendedName>
        <fullName evidence="6">Fatty acid hydroxylase domain-containing protein</fullName>
    </recommendedName>
</protein>
<feature type="transmembrane region" description="Helical" evidence="5">
    <location>
        <begin position="129"/>
        <end position="151"/>
    </location>
</feature>
<dbReference type="GO" id="GO:0005506">
    <property type="term" value="F:iron ion binding"/>
    <property type="evidence" value="ECO:0007669"/>
    <property type="project" value="InterPro"/>
</dbReference>
<dbReference type="InterPro" id="IPR050307">
    <property type="entry name" value="Sterol_Desaturase_Related"/>
</dbReference>
<dbReference type="OrthoDB" id="408954at2759"/>
<name>A0A0U5GRY3_ASPCI</name>
<feature type="transmembrane region" description="Helical" evidence="5">
    <location>
        <begin position="36"/>
        <end position="61"/>
    </location>
</feature>
<evidence type="ECO:0000313" key="7">
    <source>
        <dbReference type="EMBL" id="CEN62373.1"/>
    </source>
</evidence>
<dbReference type="GO" id="GO:0008610">
    <property type="term" value="P:lipid biosynthetic process"/>
    <property type="evidence" value="ECO:0007669"/>
    <property type="project" value="InterPro"/>
</dbReference>
<feature type="domain" description="Fatty acid hydroxylase" evidence="6">
    <location>
        <begin position="182"/>
        <end position="315"/>
    </location>
</feature>
<evidence type="ECO:0000256" key="2">
    <source>
        <dbReference type="ARBA" id="ARBA00022692"/>
    </source>
</evidence>
<keyword evidence="4 5" id="KW-0472">Membrane</keyword>
<accession>A0A0U5GRY3</accession>
<dbReference type="EMBL" id="CDMC01000007">
    <property type="protein sequence ID" value="CEN62373.1"/>
    <property type="molecule type" value="Genomic_DNA"/>
</dbReference>
<dbReference type="GO" id="GO:0016491">
    <property type="term" value="F:oxidoreductase activity"/>
    <property type="evidence" value="ECO:0007669"/>
    <property type="project" value="InterPro"/>
</dbReference>
<keyword evidence="3 5" id="KW-1133">Transmembrane helix</keyword>
<dbReference type="Proteomes" id="UP000054771">
    <property type="component" value="Unassembled WGS sequence"/>
</dbReference>
<dbReference type="Pfam" id="PF04116">
    <property type="entry name" value="FA_hydroxylase"/>
    <property type="match status" value="1"/>
</dbReference>
<keyword evidence="8" id="KW-1185">Reference proteome</keyword>
<evidence type="ECO:0000259" key="6">
    <source>
        <dbReference type="Pfam" id="PF04116"/>
    </source>
</evidence>
<dbReference type="AlphaFoldDB" id="A0A0U5GRY3"/>
<dbReference type="InterPro" id="IPR006694">
    <property type="entry name" value="Fatty_acid_hydroxylase"/>
</dbReference>
<evidence type="ECO:0000256" key="5">
    <source>
        <dbReference type="SAM" id="Phobius"/>
    </source>
</evidence>
<feature type="transmembrane region" description="Helical" evidence="5">
    <location>
        <begin position="6"/>
        <end position="24"/>
    </location>
</feature>
<organism evidence="7 8">
    <name type="scientific">Aspergillus calidoustus</name>
    <dbReference type="NCBI Taxonomy" id="454130"/>
    <lineage>
        <taxon>Eukaryota</taxon>
        <taxon>Fungi</taxon>
        <taxon>Dikarya</taxon>
        <taxon>Ascomycota</taxon>
        <taxon>Pezizomycotina</taxon>
        <taxon>Eurotiomycetes</taxon>
        <taxon>Eurotiomycetidae</taxon>
        <taxon>Eurotiales</taxon>
        <taxon>Aspergillaceae</taxon>
        <taxon>Aspergillus</taxon>
        <taxon>Aspergillus subgen. Nidulantes</taxon>
    </lineage>
</organism>
<dbReference type="STRING" id="454130.A0A0U5GRY3"/>
<evidence type="ECO:0000256" key="4">
    <source>
        <dbReference type="ARBA" id="ARBA00023136"/>
    </source>
</evidence>
<proteinExistence type="predicted"/>
<feature type="transmembrane region" description="Helical" evidence="5">
    <location>
        <begin position="81"/>
        <end position="98"/>
    </location>
</feature>
<evidence type="ECO:0000256" key="3">
    <source>
        <dbReference type="ARBA" id="ARBA00022989"/>
    </source>
</evidence>
<feature type="transmembrane region" description="Helical" evidence="5">
    <location>
        <begin position="163"/>
        <end position="186"/>
    </location>
</feature>
<gene>
    <name evidence="7" type="ORF">ASPCAL09008</name>
</gene>
<comment type="subcellular location">
    <subcellularLocation>
        <location evidence="1">Membrane</location>
    </subcellularLocation>
</comment>
<sequence>MLNSRNSSWIFLAFLIALLLRTLFTSRSVIMDFLTVPLLSVFVLPTLSAYSSRLNLLFFYMSWTTLVMSLSDVRIEMVGTLMVRLIFWIIPSCIFFLFDSIAPNTAANLKEGGEAGLPSGSRRHRASAYIFQIPGICLANFVLSVLLQLGWEKTLNYLRFQPAVQVTIAVPMPWGIANHLFWGFLLREILSYGVHRFVLHSNQPGLDWIANWHDNWFHSLRGPLPLTAHYDHPVPYILHNFLPMYIPVHYFRFHMITYIIYMVIISIEETFTYSGYCVLPISLLQGAASRVGGHLSSDGRKYFGRIGLADLVMGTGEFLGGLVGGDSGGNDHRRRR</sequence>
<keyword evidence="2 5" id="KW-0812">Transmembrane</keyword>
<dbReference type="OMA" id="MTWSTLV"/>
<evidence type="ECO:0000313" key="8">
    <source>
        <dbReference type="Proteomes" id="UP000054771"/>
    </source>
</evidence>